<dbReference type="EMBL" id="JAEPBG010000006">
    <property type="protein sequence ID" value="MBK4735902.1"/>
    <property type="molecule type" value="Genomic_DNA"/>
</dbReference>
<name>A0A934SZK2_9BURK</name>
<dbReference type="AlphaFoldDB" id="A0A934SZK2"/>
<evidence type="ECO:0000313" key="2">
    <source>
        <dbReference type="Proteomes" id="UP000622890"/>
    </source>
</evidence>
<keyword evidence="2" id="KW-1185">Reference proteome</keyword>
<evidence type="ECO:0000313" key="1">
    <source>
        <dbReference type="EMBL" id="MBK4735902.1"/>
    </source>
</evidence>
<protein>
    <submittedName>
        <fullName evidence="1">Uncharacterized protein</fullName>
    </submittedName>
</protein>
<comment type="caution">
    <text evidence="1">The sequence shown here is derived from an EMBL/GenBank/DDBJ whole genome shotgun (WGS) entry which is preliminary data.</text>
</comment>
<reference evidence="1" key="1">
    <citation type="submission" date="2021-01" db="EMBL/GenBank/DDBJ databases">
        <title>Genome sequence of strain Noviherbaspirillum sp. DKR-6.</title>
        <authorList>
            <person name="Chaudhary D.K."/>
        </authorList>
    </citation>
    <scope>NUCLEOTIDE SEQUENCE</scope>
    <source>
        <strain evidence="1">DKR-6</strain>
    </source>
</reference>
<dbReference type="RefSeq" id="WP_200592799.1">
    <property type="nucleotide sequence ID" value="NZ_JAEPBG010000006.1"/>
</dbReference>
<accession>A0A934SZK2</accession>
<dbReference type="Proteomes" id="UP000622890">
    <property type="component" value="Unassembled WGS sequence"/>
</dbReference>
<organism evidence="1 2">
    <name type="scientific">Noviherbaspirillum pedocola</name>
    <dbReference type="NCBI Taxonomy" id="2801341"/>
    <lineage>
        <taxon>Bacteria</taxon>
        <taxon>Pseudomonadati</taxon>
        <taxon>Pseudomonadota</taxon>
        <taxon>Betaproteobacteria</taxon>
        <taxon>Burkholderiales</taxon>
        <taxon>Oxalobacteraceae</taxon>
        <taxon>Noviherbaspirillum</taxon>
    </lineage>
</organism>
<gene>
    <name evidence="1" type="ORF">JJB74_14880</name>
</gene>
<sequence>MSLPLAAPCDAHVLVTLAELRQPERAWVDLLDRLGPRDIWEFTRVIKNRHDKLGGLPMTKARVLAGAGDTPAAKDAKYQIRRDWMLYWVYYFANGRRGTMEELLGFGKSYLAQFLDANYYGGRSIGDTAARTIEVRLGMPEGCMDQPFFPCTDLPQTCDTAPLSAMQRQWLLLLPGLSEDEVREFSIMCHARRRHNLELMQHCGFFASPSRPLEPHSPAIRDIYANRRAWLLRCVDEVADKKRHRMAAMLGLSNSALSHYLSANYKNGTGFSEKRARKFESRLGLPNGTFDTPFDERCGMAARECYGTFLESPVTGNSPISQLISPNSTN</sequence>
<proteinExistence type="predicted"/>